<reference evidence="1 2" key="1">
    <citation type="journal article" date="2023" name="BMC Biotechnol.">
        <title>Vitis rotundifolia cv Carlos genome sequencing.</title>
        <authorList>
            <person name="Huff M."/>
            <person name="Hulse-Kemp A."/>
            <person name="Scheffler B."/>
            <person name="Youngblood R."/>
            <person name="Simpson S."/>
            <person name="Babiker E."/>
            <person name="Staton M."/>
        </authorList>
    </citation>
    <scope>NUCLEOTIDE SEQUENCE [LARGE SCALE GENOMIC DNA]</scope>
    <source>
        <tissue evidence="1">Leaf</tissue>
    </source>
</reference>
<protein>
    <submittedName>
        <fullName evidence="1">Uncharacterized protein</fullName>
    </submittedName>
</protein>
<organism evidence="1 2">
    <name type="scientific">Vitis rotundifolia</name>
    <name type="common">Muscadine grape</name>
    <dbReference type="NCBI Taxonomy" id="103349"/>
    <lineage>
        <taxon>Eukaryota</taxon>
        <taxon>Viridiplantae</taxon>
        <taxon>Streptophyta</taxon>
        <taxon>Embryophyta</taxon>
        <taxon>Tracheophyta</taxon>
        <taxon>Spermatophyta</taxon>
        <taxon>Magnoliopsida</taxon>
        <taxon>eudicotyledons</taxon>
        <taxon>Gunneridae</taxon>
        <taxon>Pentapetalae</taxon>
        <taxon>rosids</taxon>
        <taxon>Vitales</taxon>
        <taxon>Vitaceae</taxon>
        <taxon>Viteae</taxon>
        <taxon>Vitis</taxon>
    </lineage>
</organism>
<evidence type="ECO:0000313" key="1">
    <source>
        <dbReference type="EMBL" id="KAJ9696270.1"/>
    </source>
</evidence>
<sequence>MEIEEDNQMGFEEAMSWLPSHVVAEACDSNSMVNLRNESHRERRHGLKSAADPAVPVVRPSNYRILQVPQN</sequence>
<keyword evidence="2" id="KW-1185">Reference proteome</keyword>
<dbReference type="EMBL" id="JARBHA010000007">
    <property type="protein sequence ID" value="KAJ9696270.1"/>
    <property type="molecule type" value="Genomic_DNA"/>
</dbReference>
<evidence type="ECO:0000313" key="2">
    <source>
        <dbReference type="Proteomes" id="UP001168098"/>
    </source>
</evidence>
<dbReference type="AlphaFoldDB" id="A0AA38ZVW5"/>
<dbReference type="Proteomes" id="UP001168098">
    <property type="component" value="Unassembled WGS sequence"/>
</dbReference>
<accession>A0AA38ZVW5</accession>
<proteinExistence type="predicted"/>
<name>A0AA38ZVW5_VITRO</name>
<gene>
    <name evidence="1" type="ORF">PVL29_008485</name>
</gene>
<comment type="caution">
    <text evidence="1">The sequence shown here is derived from an EMBL/GenBank/DDBJ whole genome shotgun (WGS) entry which is preliminary data.</text>
</comment>